<dbReference type="SUPFAM" id="SSF46689">
    <property type="entry name" value="Homeodomain-like"/>
    <property type="match status" value="1"/>
</dbReference>
<keyword evidence="7" id="KW-1185">Reference proteome</keyword>
<proteinExistence type="predicted"/>
<dbReference type="InterPro" id="IPR009057">
    <property type="entry name" value="Homeodomain-like_sf"/>
</dbReference>
<keyword evidence="2" id="KW-0238">DNA-binding</keyword>
<evidence type="ECO:0000313" key="6">
    <source>
        <dbReference type="EMBL" id="MBD1386655.1"/>
    </source>
</evidence>
<dbReference type="Gene3D" id="1.10.10.60">
    <property type="entry name" value="Homeodomain-like"/>
    <property type="match status" value="2"/>
</dbReference>
<evidence type="ECO:0000256" key="2">
    <source>
        <dbReference type="ARBA" id="ARBA00023125"/>
    </source>
</evidence>
<organism evidence="6 7">
    <name type="scientific">Mucilaginibacter rigui</name>
    <dbReference type="NCBI Taxonomy" id="534635"/>
    <lineage>
        <taxon>Bacteria</taxon>
        <taxon>Pseudomonadati</taxon>
        <taxon>Bacteroidota</taxon>
        <taxon>Sphingobacteriia</taxon>
        <taxon>Sphingobacteriales</taxon>
        <taxon>Sphingobacteriaceae</taxon>
        <taxon>Mucilaginibacter</taxon>
    </lineage>
</organism>
<name>A0ABR7XAM0_9SPHI</name>
<dbReference type="InterPro" id="IPR018060">
    <property type="entry name" value="HTH_AraC"/>
</dbReference>
<evidence type="ECO:0000259" key="5">
    <source>
        <dbReference type="PROSITE" id="PS01124"/>
    </source>
</evidence>
<sequence>MDPKAHHFSDISDLLIMLDLPAPSHPLIALVNYDRMVMDLSDAGSWFVLDFYKITFKRTFNGSVKYGPGSYDFKEGGMAFISPGQIVQKTADRGDYEGFALYFHPNLLRGHSLAEKIHQYGFFSYAVSEALFLSKNEKATMNQLFQAMAVELEERIDQFSEEVIISQLELLLNHSNRSYHRQFMTRKNAHHDLIGRMNTWLDEHFDNALLNGLPSPQDIAAHLQVSQRYLSDMLKTLTGKTTQEHIHLRLIEKAKTLLSNKSLTTAEIAYQLGFEHPQSFNKLFKQKTNLSPLEFRKAFNDT</sequence>
<evidence type="ECO:0000313" key="7">
    <source>
        <dbReference type="Proteomes" id="UP000618754"/>
    </source>
</evidence>
<feature type="domain" description="HTH araC/xylS-type" evidence="5">
    <location>
        <begin position="195"/>
        <end position="298"/>
    </location>
</feature>
<dbReference type="PANTHER" id="PTHR43280">
    <property type="entry name" value="ARAC-FAMILY TRANSCRIPTIONAL REGULATOR"/>
    <property type="match status" value="1"/>
</dbReference>
<dbReference type="EMBL" id="JACWMW010000003">
    <property type="protein sequence ID" value="MBD1386655.1"/>
    <property type="molecule type" value="Genomic_DNA"/>
</dbReference>
<keyword evidence="3" id="KW-0804">Transcription</keyword>
<dbReference type="Proteomes" id="UP000618754">
    <property type="component" value="Unassembled WGS sequence"/>
</dbReference>
<dbReference type="SMART" id="SM00342">
    <property type="entry name" value="HTH_ARAC"/>
    <property type="match status" value="1"/>
</dbReference>
<accession>A0ABR7XAM0</accession>
<feature type="coiled-coil region" evidence="4">
    <location>
        <begin position="142"/>
        <end position="169"/>
    </location>
</feature>
<evidence type="ECO:0000256" key="1">
    <source>
        <dbReference type="ARBA" id="ARBA00023015"/>
    </source>
</evidence>
<protein>
    <submittedName>
        <fullName evidence="6">Helix-turn-helix transcriptional regulator</fullName>
    </submittedName>
</protein>
<evidence type="ECO:0000256" key="4">
    <source>
        <dbReference type="SAM" id="Coils"/>
    </source>
</evidence>
<keyword evidence="1" id="KW-0805">Transcription regulation</keyword>
<comment type="caution">
    <text evidence="6">The sequence shown here is derived from an EMBL/GenBank/DDBJ whole genome shotgun (WGS) entry which is preliminary data.</text>
</comment>
<gene>
    <name evidence="6" type="ORF">IDJ75_15320</name>
</gene>
<keyword evidence="4" id="KW-0175">Coiled coil</keyword>
<dbReference type="PROSITE" id="PS01124">
    <property type="entry name" value="HTH_ARAC_FAMILY_2"/>
    <property type="match status" value="1"/>
</dbReference>
<dbReference type="Pfam" id="PF12833">
    <property type="entry name" value="HTH_18"/>
    <property type="match status" value="1"/>
</dbReference>
<evidence type="ECO:0000256" key="3">
    <source>
        <dbReference type="ARBA" id="ARBA00023163"/>
    </source>
</evidence>
<dbReference type="PANTHER" id="PTHR43280:SF32">
    <property type="entry name" value="TRANSCRIPTIONAL REGULATORY PROTEIN"/>
    <property type="match status" value="1"/>
</dbReference>
<reference evidence="6 7" key="1">
    <citation type="submission" date="2020-09" db="EMBL/GenBank/DDBJ databases">
        <title>Novel species of Mucilaginibacter isolated from a glacier on the Tibetan Plateau.</title>
        <authorList>
            <person name="Liu Q."/>
            <person name="Xin Y.-H."/>
        </authorList>
    </citation>
    <scope>NUCLEOTIDE SEQUENCE [LARGE SCALE GENOMIC DNA]</scope>
    <source>
        <strain evidence="6 7">CGMCC 1.13878</strain>
    </source>
</reference>
<dbReference type="RefSeq" id="WP_191176494.1">
    <property type="nucleotide sequence ID" value="NZ_JACWMW010000003.1"/>
</dbReference>